<keyword evidence="5 13" id="KW-0349">Heme</keyword>
<keyword evidence="7" id="KW-0256">Endoplasmic reticulum</keyword>
<evidence type="ECO:0000256" key="2">
    <source>
        <dbReference type="ARBA" id="ARBA00004524"/>
    </source>
</evidence>
<dbReference type="InterPro" id="IPR008071">
    <property type="entry name" value="Cyt_P450_E_grp-I_CYP2J-like"/>
</dbReference>
<dbReference type="InParanoid" id="A0A6P8P9H6"/>
<dbReference type="PROSITE" id="PS00086">
    <property type="entry name" value="CYTOCHROME_P450"/>
    <property type="match status" value="1"/>
</dbReference>
<dbReference type="KEGG" id="gsh:117346547"/>
<dbReference type="GO" id="GO:0005789">
    <property type="term" value="C:endoplasmic reticulum membrane"/>
    <property type="evidence" value="ECO:0007669"/>
    <property type="project" value="UniProtKB-SubCell"/>
</dbReference>
<dbReference type="InterPro" id="IPR050182">
    <property type="entry name" value="Cytochrome_P450_fam2"/>
</dbReference>
<dbReference type="PANTHER" id="PTHR24300">
    <property type="entry name" value="CYTOCHROME P450 508A4-RELATED"/>
    <property type="match status" value="1"/>
</dbReference>
<dbReference type="PANTHER" id="PTHR24300:SF177">
    <property type="entry name" value="CYTOCHROME P450 2J2"/>
    <property type="match status" value="1"/>
</dbReference>
<dbReference type="PRINTS" id="PR01688">
    <property type="entry name" value="EP450ICYP2J"/>
</dbReference>
<dbReference type="PRINTS" id="PR00385">
    <property type="entry name" value="P450"/>
</dbReference>
<protein>
    <submittedName>
        <fullName evidence="16">Cytochrome P450 2J2 isoform X1</fullName>
    </submittedName>
</protein>
<dbReference type="OrthoDB" id="2789670at2759"/>
<dbReference type="Gene3D" id="1.10.630.10">
    <property type="entry name" value="Cytochrome P450"/>
    <property type="match status" value="1"/>
</dbReference>
<evidence type="ECO:0000256" key="1">
    <source>
        <dbReference type="ARBA" id="ARBA00001971"/>
    </source>
</evidence>
<gene>
    <name evidence="16" type="primary">LOC117346547</name>
</gene>
<dbReference type="InterPro" id="IPR001128">
    <property type="entry name" value="Cyt_P450"/>
</dbReference>
<dbReference type="SUPFAM" id="SSF48264">
    <property type="entry name" value="Cytochrome P450"/>
    <property type="match status" value="1"/>
</dbReference>
<evidence type="ECO:0000256" key="11">
    <source>
        <dbReference type="ARBA" id="ARBA00023033"/>
    </source>
</evidence>
<dbReference type="GeneID" id="117346547"/>
<evidence type="ECO:0000256" key="6">
    <source>
        <dbReference type="ARBA" id="ARBA00022723"/>
    </source>
</evidence>
<dbReference type="AlphaFoldDB" id="A0A6P8P9H6"/>
<keyword evidence="9 14" id="KW-0560">Oxidoreductase</keyword>
<evidence type="ECO:0000256" key="3">
    <source>
        <dbReference type="ARBA" id="ARBA00004586"/>
    </source>
</evidence>
<organism evidence="15 16">
    <name type="scientific">Geotrypetes seraphini</name>
    <name type="common">Gaboon caecilian</name>
    <name type="synonym">Caecilia seraphini</name>
    <dbReference type="NCBI Taxonomy" id="260995"/>
    <lineage>
        <taxon>Eukaryota</taxon>
        <taxon>Metazoa</taxon>
        <taxon>Chordata</taxon>
        <taxon>Craniata</taxon>
        <taxon>Vertebrata</taxon>
        <taxon>Euteleostomi</taxon>
        <taxon>Amphibia</taxon>
        <taxon>Gymnophiona</taxon>
        <taxon>Geotrypetes</taxon>
    </lineage>
</organism>
<keyword evidence="11 14" id="KW-0503">Monooxygenase</keyword>
<evidence type="ECO:0000256" key="9">
    <source>
        <dbReference type="ARBA" id="ARBA00023002"/>
    </source>
</evidence>
<dbReference type="GO" id="GO:0005506">
    <property type="term" value="F:iron ion binding"/>
    <property type="evidence" value="ECO:0007669"/>
    <property type="project" value="InterPro"/>
</dbReference>
<dbReference type="GO" id="GO:0020037">
    <property type="term" value="F:heme binding"/>
    <property type="evidence" value="ECO:0007669"/>
    <property type="project" value="InterPro"/>
</dbReference>
<dbReference type="FunCoup" id="A0A6P8P9H6">
    <property type="interactions" value="522"/>
</dbReference>
<dbReference type="PRINTS" id="PR00463">
    <property type="entry name" value="EP450I"/>
</dbReference>
<comment type="cofactor">
    <cofactor evidence="1 13">
        <name>heme</name>
        <dbReference type="ChEBI" id="CHEBI:30413"/>
    </cofactor>
</comment>
<keyword evidence="6 13" id="KW-0479">Metal-binding</keyword>
<dbReference type="FunFam" id="1.10.630.10:FF:000004">
    <property type="entry name" value="cytochrome P450 2D15 isoform X1"/>
    <property type="match status" value="1"/>
</dbReference>
<dbReference type="RefSeq" id="XP_033772186.1">
    <property type="nucleotide sequence ID" value="XM_033916295.1"/>
</dbReference>
<evidence type="ECO:0000256" key="7">
    <source>
        <dbReference type="ARBA" id="ARBA00022824"/>
    </source>
</evidence>
<dbReference type="Proteomes" id="UP000515159">
    <property type="component" value="Chromosome 12"/>
</dbReference>
<keyword evidence="8" id="KW-0492">Microsome</keyword>
<dbReference type="InterPro" id="IPR017972">
    <property type="entry name" value="Cyt_P450_CS"/>
</dbReference>
<evidence type="ECO:0000313" key="15">
    <source>
        <dbReference type="Proteomes" id="UP000515159"/>
    </source>
</evidence>
<evidence type="ECO:0000256" key="12">
    <source>
        <dbReference type="ARBA" id="ARBA00023136"/>
    </source>
</evidence>
<accession>A0A6P8P9H6</accession>
<evidence type="ECO:0000256" key="13">
    <source>
        <dbReference type="PIRSR" id="PIRSR602401-1"/>
    </source>
</evidence>
<comment type="subcellular location">
    <subcellularLocation>
        <location evidence="3">Endoplasmic reticulum membrane</location>
    </subcellularLocation>
    <subcellularLocation>
        <location evidence="2">Microsome membrane</location>
    </subcellularLocation>
</comment>
<comment type="similarity">
    <text evidence="4 14">Belongs to the cytochrome P450 family.</text>
</comment>
<keyword evidence="12" id="KW-0472">Membrane</keyword>
<evidence type="ECO:0000256" key="8">
    <source>
        <dbReference type="ARBA" id="ARBA00022848"/>
    </source>
</evidence>
<evidence type="ECO:0000256" key="4">
    <source>
        <dbReference type="ARBA" id="ARBA00010617"/>
    </source>
</evidence>
<evidence type="ECO:0000313" key="16">
    <source>
        <dbReference type="RefSeq" id="XP_033772186.1"/>
    </source>
</evidence>
<dbReference type="Pfam" id="PF00067">
    <property type="entry name" value="p450"/>
    <property type="match status" value="1"/>
</dbReference>
<keyword evidence="10 13" id="KW-0408">Iron</keyword>
<keyword evidence="15" id="KW-1185">Reference proteome</keyword>
<evidence type="ECO:0000256" key="14">
    <source>
        <dbReference type="RuleBase" id="RU000461"/>
    </source>
</evidence>
<feature type="binding site" description="axial binding residue" evidence="13">
    <location>
        <position position="448"/>
    </location>
    <ligand>
        <name>heme</name>
        <dbReference type="ChEBI" id="CHEBI:30413"/>
    </ligand>
    <ligandPart>
        <name>Fe</name>
        <dbReference type="ChEBI" id="CHEBI:18248"/>
    </ligandPart>
</feature>
<dbReference type="GO" id="GO:0016712">
    <property type="term" value="F:oxidoreductase activity, acting on paired donors, with incorporation or reduction of molecular oxygen, reduced flavin or flavoprotein as one donor, and incorporation of one atom of oxygen"/>
    <property type="evidence" value="ECO:0007669"/>
    <property type="project" value="InterPro"/>
</dbReference>
<name>A0A6P8P9H6_GEOSA</name>
<evidence type="ECO:0000256" key="10">
    <source>
        <dbReference type="ARBA" id="ARBA00023004"/>
    </source>
</evidence>
<dbReference type="GO" id="GO:0006805">
    <property type="term" value="P:xenobiotic metabolic process"/>
    <property type="evidence" value="ECO:0007669"/>
    <property type="project" value="TreeGrafter"/>
</dbReference>
<dbReference type="InterPro" id="IPR036396">
    <property type="entry name" value="Cyt_P450_sf"/>
</dbReference>
<dbReference type="GO" id="GO:0006082">
    <property type="term" value="P:organic acid metabolic process"/>
    <property type="evidence" value="ECO:0007669"/>
    <property type="project" value="TreeGrafter"/>
</dbReference>
<reference evidence="16" key="1">
    <citation type="submission" date="2025-08" db="UniProtKB">
        <authorList>
            <consortium name="RefSeq"/>
        </authorList>
    </citation>
    <scope>IDENTIFICATION</scope>
</reference>
<evidence type="ECO:0000256" key="5">
    <source>
        <dbReference type="ARBA" id="ARBA00022617"/>
    </source>
</evidence>
<proteinExistence type="inferred from homology"/>
<dbReference type="InterPro" id="IPR002401">
    <property type="entry name" value="Cyt_P450_E_grp-I"/>
</dbReference>
<sequence>MELWLFPALTFLWENVTFRSALLFLLVFFLTADYVKRRPPRNFPPRPFSLPFLGNILHMNFSQPHVGIQQLAEKLGNIFCLQIGSLQFVVLNGFPMLKEALVHQGENFAGRPKIPIIFENFKEFGLVQSNGHAWKQQRRFALSTLRNFGLGKKSLEERIQEEIRYLLDVIEEERGQPFDPHLHINESVSNIICSITFGDRFEYHDSRFQELIRLFDESLRLQLSPSSQFFNAFPNIMRFLPGSHKKVFSNWKKVKCFVRQELERHREDWNPSEPRDFIDAYLTEMQKTADDADSSFNEDNLLQSTLDLFVAGTETTSTTLRWALLHMAMKPEVQEKIQAEIDRVVGLSRQPVMEDRPKMPYTNAVIHEIQRISNIIPLNVPRATVCDTTLAGFYLPKGTTIIPNLTSVLFDKNEWETPYEFNPQHFLENGEFRKREAFLPFSTGKRVCLGEQLAKTELFLFFTSFLQKFKFQAPKNRTLSLRAQVGITFSPFPYQICAIPRY</sequence>